<organism evidence="1 2">
    <name type="scientific">Micromonospora polyrhachis</name>
    <dbReference type="NCBI Taxonomy" id="1282883"/>
    <lineage>
        <taxon>Bacteria</taxon>
        <taxon>Bacillati</taxon>
        <taxon>Actinomycetota</taxon>
        <taxon>Actinomycetes</taxon>
        <taxon>Micromonosporales</taxon>
        <taxon>Micromonosporaceae</taxon>
        <taxon>Micromonospora</taxon>
    </lineage>
</organism>
<reference evidence="1 2" key="1">
    <citation type="submission" date="2020-08" db="EMBL/GenBank/DDBJ databases">
        <title>Sequencing the genomes of 1000 actinobacteria strains.</title>
        <authorList>
            <person name="Klenk H.-P."/>
        </authorList>
    </citation>
    <scope>NUCLEOTIDE SEQUENCE [LARGE SCALE GENOMIC DNA]</scope>
    <source>
        <strain evidence="1 2">DSM 45886</strain>
    </source>
</reference>
<comment type="caution">
    <text evidence="1">The sequence shown here is derived from an EMBL/GenBank/DDBJ whole genome shotgun (WGS) entry which is preliminary data.</text>
</comment>
<accession>A0A7W7SWL6</accession>
<dbReference type="Proteomes" id="UP000578819">
    <property type="component" value="Unassembled WGS sequence"/>
</dbReference>
<protein>
    <submittedName>
        <fullName evidence="1">Uncharacterized protein</fullName>
    </submittedName>
</protein>
<dbReference type="EMBL" id="JACHJW010000001">
    <property type="protein sequence ID" value="MBB4962323.1"/>
    <property type="molecule type" value="Genomic_DNA"/>
</dbReference>
<keyword evidence="2" id="KW-1185">Reference proteome</keyword>
<name>A0A7W7SWL6_9ACTN</name>
<sequence>MIDVVITMRAVVEVPALDAEAPRPWPVESAAPFSWLALDASCSEEQVGLFVAALADRIDVPEPGGPDEVVDALLAEEMLVVAGGLQLCDIDTGTAVVPGCCAGLEDWRDWTEALAGDSPWLGHDPGPEVEVLGDHLRVWQDGGSNRHHGRWAGVHIDLPRVALPALLGSAHRDLVGFIAVLAGWTEQLGLGSRGSALVRTIDRDFAITAPFDLANACEAPGWPVGDRLRR</sequence>
<evidence type="ECO:0000313" key="2">
    <source>
        <dbReference type="Proteomes" id="UP000578819"/>
    </source>
</evidence>
<gene>
    <name evidence="1" type="ORF">FHR38_006056</name>
</gene>
<dbReference type="AlphaFoldDB" id="A0A7W7SWL6"/>
<proteinExistence type="predicted"/>
<evidence type="ECO:0000313" key="1">
    <source>
        <dbReference type="EMBL" id="MBB4962323.1"/>
    </source>
</evidence>